<evidence type="ECO:0000313" key="2">
    <source>
        <dbReference type="EMBL" id="JAH39131.1"/>
    </source>
</evidence>
<accession>A0A0E9SCX1</accession>
<protein>
    <submittedName>
        <fullName evidence="2">Uncharacterized protein</fullName>
    </submittedName>
</protein>
<reference evidence="2" key="2">
    <citation type="journal article" date="2015" name="Fish Shellfish Immunol.">
        <title>Early steps in the European eel (Anguilla anguilla)-Vibrio vulnificus interaction in the gills: Role of the RtxA13 toxin.</title>
        <authorList>
            <person name="Callol A."/>
            <person name="Pajuelo D."/>
            <person name="Ebbesson L."/>
            <person name="Teles M."/>
            <person name="MacKenzie S."/>
            <person name="Amaro C."/>
        </authorList>
    </citation>
    <scope>NUCLEOTIDE SEQUENCE</scope>
</reference>
<reference evidence="2" key="1">
    <citation type="submission" date="2014-11" db="EMBL/GenBank/DDBJ databases">
        <authorList>
            <person name="Amaro Gonzalez C."/>
        </authorList>
    </citation>
    <scope>NUCLEOTIDE SEQUENCE</scope>
</reference>
<sequence>MHTGRASQGQSKENSKELPNTSTFMVYGWLKLNTP</sequence>
<proteinExistence type="predicted"/>
<dbReference type="EMBL" id="GBXM01069446">
    <property type="protein sequence ID" value="JAH39131.1"/>
    <property type="molecule type" value="Transcribed_RNA"/>
</dbReference>
<organism evidence="2">
    <name type="scientific">Anguilla anguilla</name>
    <name type="common">European freshwater eel</name>
    <name type="synonym">Muraena anguilla</name>
    <dbReference type="NCBI Taxonomy" id="7936"/>
    <lineage>
        <taxon>Eukaryota</taxon>
        <taxon>Metazoa</taxon>
        <taxon>Chordata</taxon>
        <taxon>Craniata</taxon>
        <taxon>Vertebrata</taxon>
        <taxon>Euteleostomi</taxon>
        <taxon>Actinopterygii</taxon>
        <taxon>Neopterygii</taxon>
        <taxon>Teleostei</taxon>
        <taxon>Anguilliformes</taxon>
        <taxon>Anguillidae</taxon>
        <taxon>Anguilla</taxon>
    </lineage>
</organism>
<evidence type="ECO:0000256" key="1">
    <source>
        <dbReference type="SAM" id="MobiDB-lite"/>
    </source>
</evidence>
<dbReference type="AlphaFoldDB" id="A0A0E9SCX1"/>
<feature type="region of interest" description="Disordered" evidence="1">
    <location>
        <begin position="1"/>
        <end position="20"/>
    </location>
</feature>
<name>A0A0E9SCX1_ANGAN</name>